<organism evidence="1 2">
    <name type="scientific">Araneus ventricosus</name>
    <name type="common">Orbweaver spider</name>
    <name type="synonym">Epeira ventricosa</name>
    <dbReference type="NCBI Taxonomy" id="182803"/>
    <lineage>
        <taxon>Eukaryota</taxon>
        <taxon>Metazoa</taxon>
        <taxon>Ecdysozoa</taxon>
        <taxon>Arthropoda</taxon>
        <taxon>Chelicerata</taxon>
        <taxon>Arachnida</taxon>
        <taxon>Araneae</taxon>
        <taxon>Araneomorphae</taxon>
        <taxon>Entelegynae</taxon>
        <taxon>Araneoidea</taxon>
        <taxon>Araneidae</taxon>
        <taxon>Araneus</taxon>
    </lineage>
</organism>
<keyword evidence="2" id="KW-1185">Reference proteome</keyword>
<sequence>MSKIHLVDLQEYDITIVYKSGRKHSDADSLSRNPLISTSVETCDEIPTLESVTEYIKEQLKDPKLKSIIKVLKRGDEYQNYLLKDGVLYKKTFDPMGQQWLLVVPKQLRGDIFEAFMMRQLPVTSDLPRPTIVLDASSTGPGYTEAPEDTYRIAKKAKDERLHLNFLQDDFNQ</sequence>
<name>A0A4Y2LC75_ARAVE</name>
<protein>
    <submittedName>
        <fullName evidence="1">Uncharacterized protein</fullName>
    </submittedName>
</protein>
<proteinExistence type="predicted"/>
<comment type="caution">
    <text evidence="1">The sequence shown here is derived from an EMBL/GenBank/DDBJ whole genome shotgun (WGS) entry which is preliminary data.</text>
</comment>
<dbReference type="AlphaFoldDB" id="A0A4Y2LC75"/>
<gene>
    <name evidence="1" type="ORF">AVEN_125731_1</name>
</gene>
<evidence type="ECO:0000313" key="2">
    <source>
        <dbReference type="Proteomes" id="UP000499080"/>
    </source>
</evidence>
<accession>A0A4Y2LC75</accession>
<dbReference type="Proteomes" id="UP000499080">
    <property type="component" value="Unassembled WGS sequence"/>
</dbReference>
<evidence type="ECO:0000313" key="1">
    <source>
        <dbReference type="EMBL" id="GBN11483.1"/>
    </source>
</evidence>
<dbReference type="OrthoDB" id="6491597at2759"/>
<dbReference type="EMBL" id="BGPR01005580">
    <property type="protein sequence ID" value="GBN11483.1"/>
    <property type="molecule type" value="Genomic_DNA"/>
</dbReference>
<reference evidence="1 2" key="1">
    <citation type="journal article" date="2019" name="Sci. Rep.">
        <title>Orb-weaving spider Araneus ventricosus genome elucidates the spidroin gene catalogue.</title>
        <authorList>
            <person name="Kono N."/>
            <person name="Nakamura H."/>
            <person name="Ohtoshi R."/>
            <person name="Moran D.A.P."/>
            <person name="Shinohara A."/>
            <person name="Yoshida Y."/>
            <person name="Fujiwara M."/>
            <person name="Mori M."/>
            <person name="Tomita M."/>
            <person name="Arakawa K."/>
        </authorList>
    </citation>
    <scope>NUCLEOTIDE SEQUENCE [LARGE SCALE GENOMIC DNA]</scope>
</reference>